<dbReference type="GO" id="GO:0005525">
    <property type="term" value="F:GTP binding"/>
    <property type="evidence" value="ECO:0000318"/>
    <property type="project" value="GO_Central"/>
</dbReference>
<dbReference type="InterPro" id="IPR000158">
    <property type="entry name" value="Cell_div_FtsZ"/>
</dbReference>
<evidence type="ECO:0000256" key="3">
    <source>
        <dbReference type="ARBA" id="ARBA00023134"/>
    </source>
</evidence>
<evidence type="ECO:0000313" key="7">
    <source>
        <dbReference type="Proteomes" id="UP000001514"/>
    </source>
</evidence>
<accession>D8RQ29</accession>
<dbReference type="GO" id="GO:0005874">
    <property type="term" value="C:microtubule"/>
    <property type="evidence" value="ECO:0007669"/>
    <property type="project" value="InterPro"/>
</dbReference>
<sequence length="361" mass="37874">MAGKAVIKVIGVGGGGCNAVSQMVNSRLPNVEFWAVNTDSQALRRCIAPNKLQIGKETTFGRGSGGKIEVGEEAATESLAELSMALEGADLIFIAAGMGGGTGSGAGPVVARLAKAMGALTVGIVTQPFTFEGKKRAAGARLGMEAMKNASDTLVVVPNDKLLEMVSANTSIVEAFGLADDILRQGVQGISDIITVPGLVNVDFADVKAIMSNAGSAMLGIGVGGHGKDRAEAVSRAAIMSPLLQCSMNRPMGIVYNVTGGPDLTLHEVNVVADRIYSIAHPNANVIFGAVIDESFKGKIRVTVIATGFQDQSSEKGGAESSYSLRYKTVEDDIFDWERGKSWNKVTEVPEFLKKRARRKN</sequence>
<dbReference type="SMART" id="SM00865">
    <property type="entry name" value="Tubulin_C"/>
    <property type="match status" value="1"/>
</dbReference>
<dbReference type="NCBIfam" id="TIGR00065">
    <property type="entry name" value="ftsZ"/>
    <property type="match status" value="1"/>
</dbReference>
<dbReference type="CDD" id="cd02201">
    <property type="entry name" value="FtsZ_type1"/>
    <property type="match status" value="1"/>
</dbReference>
<proteinExistence type="inferred from homology"/>
<dbReference type="Gramene" id="EFJ25785">
    <property type="protein sequence ID" value="EFJ25785"/>
    <property type="gene ID" value="SELMODRAFT_99069"/>
</dbReference>
<reference evidence="6 7" key="1">
    <citation type="journal article" date="2011" name="Science">
        <title>The Selaginella genome identifies genetic changes associated with the evolution of vascular plants.</title>
        <authorList>
            <person name="Banks J.A."/>
            <person name="Nishiyama T."/>
            <person name="Hasebe M."/>
            <person name="Bowman J.L."/>
            <person name="Gribskov M."/>
            <person name="dePamphilis C."/>
            <person name="Albert V.A."/>
            <person name="Aono N."/>
            <person name="Aoyama T."/>
            <person name="Ambrose B.A."/>
            <person name="Ashton N.W."/>
            <person name="Axtell M.J."/>
            <person name="Barker E."/>
            <person name="Barker M.S."/>
            <person name="Bennetzen J.L."/>
            <person name="Bonawitz N.D."/>
            <person name="Chapple C."/>
            <person name="Cheng C."/>
            <person name="Correa L.G."/>
            <person name="Dacre M."/>
            <person name="DeBarry J."/>
            <person name="Dreyer I."/>
            <person name="Elias M."/>
            <person name="Engstrom E.M."/>
            <person name="Estelle M."/>
            <person name="Feng L."/>
            <person name="Finet C."/>
            <person name="Floyd S.K."/>
            <person name="Frommer W.B."/>
            <person name="Fujita T."/>
            <person name="Gramzow L."/>
            <person name="Gutensohn M."/>
            <person name="Harholt J."/>
            <person name="Hattori M."/>
            <person name="Heyl A."/>
            <person name="Hirai T."/>
            <person name="Hiwatashi Y."/>
            <person name="Ishikawa M."/>
            <person name="Iwata M."/>
            <person name="Karol K.G."/>
            <person name="Koehler B."/>
            <person name="Kolukisaoglu U."/>
            <person name="Kubo M."/>
            <person name="Kurata T."/>
            <person name="Lalonde S."/>
            <person name="Li K."/>
            <person name="Li Y."/>
            <person name="Litt A."/>
            <person name="Lyons E."/>
            <person name="Manning G."/>
            <person name="Maruyama T."/>
            <person name="Michael T.P."/>
            <person name="Mikami K."/>
            <person name="Miyazaki S."/>
            <person name="Morinaga S."/>
            <person name="Murata T."/>
            <person name="Mueller-Roeber B."/>
            <person name="Nelson D.R."/>
            <person name="Obara M."/>
            <person name="Oguri Y."/>
            <person name="Olmstead R.G."/>
            <person name="Onodera N."/>
            <person name="Petersen B.L."/>
            <person name="Pils B."/>
            <person name="Prigge M."/>
            <person name="Rensing S.A."/>
            <person name="Riano-Pachon D.M."/>
            <person name="Roberts A.W."/>
            <person name="Sato Y."/>
            <person name="Scheller H.V."/>
            <person name="Schulz B."/>
            <person name="Schulz C."/>
            <person name="Shakirov E.V."/>
            <person name="Shibagaki N."/>
            <person name="Shinohara N."/>
            <person name="Shippen D.E."/>
            <person name="Soerensen I."/>
            <person name="Sotooka R."/>
            <person name="Sugimoto N."/>
            <person name="Sugita M."/>
            <person name="Sumikawa N."/>
            <person name="Tanurdzic M."/>
            <person name="Theissen G."/>
            <person name="Ulvskov P."/>
            <person name="Wakazuki S."/>
            <person name="Weng J.K."/>
            <person name="Willats W.W."/>
            <person name="Wipf D."/>
            <person name="Wolf P.G."/>
            <person name="Yang L."/>
            <person name="Zimmer A.D."/>
            <person name="Zhu Q."/>
            <person name="Mitros T."/>
            <person name="Hellsten U."/>
            <person name="Loque D."/>
            <person name="Otillar R."/>
            <person name="Salamov A."/>
            <person name="Schmutz J."/>
            <person name="Shapiro H."/>
            <person name="Lindquist E."/>
            <person name="Lucas S."/>
            <person name="Rokhsar D."/>
            <person name="Grigoriev I.V."/>
        </authorList>
    </citation>
    <scope>NUCLEOTIDE SEQUENCE [LARGE SCALE GENOMIC DNA]</scope>
</reference>
<dbReference type="SUPFAM" id="SSF55307">
    <property type="entry name" value="Tubulin C-terminal domain-like"/>
    <property type="match status" value="1"/>
</dbReference>
<protein>
    <recommendedName>
        <fullName evidence="8">Cell division protein FtsZ</fullName>
    </recommendedName>
</protein>
<keyword evidence="2" id="KW-0547">Nucleotide-binding</keyword>
<dbReference type="SMART" id="SM00864">
    <property type="entry name" value="Tubulin"/>
    <property type="match status" value="1"/>
</dbReference>
<evidence type="ECO:0000259" key="4">
    <source>
        <dbReference type="SMART" id="SM00864"/>
    </source>
</evidence>
<dbReference type="Gene3D" id="3.30.1330.20">
    <property type="entry name" value="Tubulin/FtsZ, C-terminal domain"/>
    <property type="match status" value="1"/>
</dbReference>
<evidence type="ECO:0000256" key="2">
    <source>
        <dbReference type="ARBA" id="ARBA00022741"/>
    </source>
</evidence>
<dbReference type="Pfam" id="PF00091">
    <property type="entry name" value="Tubulin"/>
    <property type="match status" value="1"/>
</dbReference>
<dbReference type="InParanoid" id="D8RQ29"/>
<dbReference type="Gene3D" id="3.40.50.1440">
    <property type="entry name" value="Tubulin/FtsZ, GTPase domain"/>
    <property type="match status" value="1"/>
</dbReference>
<dbReference type="GO" id="GO:0005737">
    <property type="term" value="C:cytoplasm"/>
    <property type="evidence" value="ECO:0000318"/>
    <property type="project" value="GO_Central"/>
</dbReference>
<evidence type="ECO:0000256" key="1">
    <source>
        <dbReference type="ARBA" id="ARBA00009690"/>
    </source>
</evidence>
<dbReference type="GO" id="GO:0032153">
    <property type="term" value="C:cell division site"/>
    <property type="evidence" value="ECO:0000318"/>
    <property type="project" value="GO_Central"/>
</dbReference>
<keyword evidence="7" id="KW-1185">Reference proteome</keyword>
<evidence type="ECO:0000313" key="6">
    <source>
        <dbReference type="EMBL" id="EFJ25785.1"/>
    </source>
</evidence>
<dbReference type="STRING" id="88036.D8RQ29"/>
<dbReference type="GO" id="GO:0007017">
    <property type="term" value="P:microtubule-based process"/>
    <property type="evidence" value="ECO:0007669"/>
    <property type="project" value="InterPro"/>
</dbReference>
<name>D8RQ29_SELML</name>
<dbReference type="InterPro" id="IPR045061">
    <property type="entry name" value="FtsZ/CetZ"/>
</dbReference>
<dbReference type="GO" id="GO:0010020">
    <property type="term" value="P:chloroplast fission"/>
    <property type="evidence" value="ECO:0000318"/>
    <property type="project" value="GO_Central"/>
</dbReference>
<feature type="domain" description="Tubulin/FtsZ 2-layer sandwich" evidence="5">
    <location>
        <begin position="200"/>
        <end position="318"/>
    </location>
</feature>
<dbReference type="GO" id="GO:0051301">
    <property type="term" value="P:cell division"/>
    <property type="evidence" value="ECO:0000318"/>
    <property type="project" value="GO_Central"/>
</dbReference>
<dbReference type="InterPro" id="IPR017975">
    <property type="entry name" value="Tubulin_CS"/>
</dbReference>
<dbReference type="PRINTS" id="PR00423">
    <property type="entry name" value="CELLDVISFTSZ"/>
</dbReference>
<dbReference type="PROSITE" id="PS00227">
    <property type="entry name" value="TUBULIN"/>
    <property type="match status" value="1"/>
</dbReference>
<dbReference type="FunFam" id="3.40.50.1440:FF:000001">
    <property type="entry name" value="Cell division protein FtsZ"/>
    <property type="match status" value="1"/>
</dbReference>
<dbReference type="InterPro" id="IPR036525">
    <property type="entry name" value="Tubulin/FtsZ_GTPase_sf"/>
</dbReference>
<comment type="similarity">
    <text evidence="1">Belongs to the FtsZ family.</text>
</comment>
<dbReference type="PANTHER" id="PTHR30314:SF27">
    <property type="entry name" value="PLASTID DIVISION PROTEIN FTSZ3-RELATED"/>
    <property type="match status" value="1"/>
</dbReference>
<dbReference type="GO" id="GO:0003924">
    <property type="term" value="F:GTPase activity"/>
    <property type="evidence" value="ECO:0000318"/>
    <property type="project" value="GO_Central"/>
</dbReference>
<dbReference type="SUPFAM" id="SSF52490">
    <property type="entry name" value="Tubulin nucleotide-binding domain-like"/>
    <property type="match status" value="1"/>
</dbReference>
<dbReference type="AlphaFoldDB" id="D8RQ29"/>
<dbReference type="InterPro" id="IPR008280">
    <property type="entry name" value="Tub_FtsZ_C"/>
</dbReference>
<dbReference type="OrthoDB" id="70257at2759"/>
<dbReference type="InterPro" id="IPR024757">
    <property type="entry name" value="FtsZ_C"/>
</dbReference>
<dbReference type="GO" id="GO:0009507">
    <property type="term" value="C:chloroplast"/>
    <property type="evidence" value="ECO:0000318"/>
    <property type="project" value="GO_Central"/>
</dbReference>
<evidence type="ECO:0000259" key="5">
    <source>
        <dbReference type="SMART" id="SM00865"/>
    </source>
</evidence>
<dbReference type="HAMAP" id="MF_00909">
    <property type="entry name" value="FtsZ"/>
    <property type="match status" value="1"/>
</dbReference>
<dbReference type="KEGG" id="smo:SELMODRAFT_99069"/>
<gene>
    <name evidence="6" type="ORF">SELMODRAFT_99069</name>
</gene>
<dbReference type="InterPro" id="IPR037103">
    <property type="entry name" value="Tubulin/FtsZ-like_C"/>
</dbReference>
<organism evidence="7">
    <name type="scientific">Selaginella moellendorffii</name>
    <name type="common">Spikemoss</name>
    <dbReference type="NCBI Taxonomy" id="88036"/>
    <lineage>
        <taxon>Eukaryota</taxon>
        <taxon>Viridiplantae</taxon>
        <taxon>Streptophyta</taxon>
        <taxon>Embryophyta</taxon>
        <taxon>Tracheophyta</taxon>
        <taxon>Lycopodiopsida</taxon>
        <taxon>Selaginellales</taxon>
        <taxon>Selaginellaceae</taxon>
        <taxon>Selaginella</taxon>
    </lineage>
</organism>
<dbReference type="eggNOG" id="ENOG502SJ36">
    <property type="taxonomic scope" value="Eukaryota"/>
</dbReference>
<dbReference type="InterPro" id="IPR018316">
    <property type="entry name" value="Tubulin/FtsZ_2-layer-sand-dom"/>
</dbReference>
<feature type="domain" description="Tubulin/FtsZ GTPase" evidence="4">
    <location>
        <begin position="6"/>
        <end position="198"/>
    </location>
</feature>
<dbReference type="InterPro" id="IPR003008">
    <property type="entry name" value="Tubulin_FtsZ_GTPase"/>
</dbReference>
<dbReference type="EMBL" id="GL377586">
    <property type="protein sequence ID" value="EFJ25785.1"/>
    <property type="molecule type" value="Genomic_DNA"/>
</dbReference>
<dbReference type="PANTHER" id="PTHR30314">
    <property type="entry name" value="CELL DIVISION PROTEIN FTSZ-RELATED"/>
    <property type="match status" value="1"/>
</dbReference>
<dbReference type="HOGENOM" id="CLU_024865_0_1_1"/>
<dbReference type="Proteomes" id="UP000001514">
    <property type="component" value="Unassembled WGS sequence"/>
</dbReference>
<keyword evidence="3" id="KW-0342">GTP-binding</keyword>
<evidence type="ECO:0008006" key="8">
    <source>
        <dbReference type="Google" id="ProtNLM"/>
    </source>
</evidence>
<dbReference type="Pfam" id="PF12327">
    <property type="entry name" value="FtsZ_C"/>
    <property type="match status" value="1"/>
</dbReference>